<evidence type="ECO:0000256" key="2">
    <source>
        <dbReference type="SAM" id="SignalP"/>
    </source>
</evidence>
<feature type="signal peptide" evidence="2">
    <location>
        <begin position="1"/>
        <end position="18"/>
    </location>
</feature>
<feature type="non-terminal residue" evidence="3">
    <location>
        <position position="59"/>
    </location>
</feature>
<name>M2S9U5_ENTHI</name>
<sequence length="59" mass="7003">MKAIFYILIAMFLTLAFAVEEDATLDNKETENNDELNIEDNDDEEYDEDDEEYDEDDEE</sequence>
<protein>
    <submittedName>
        <fullName evidence="3">Uncharacterized protein</fullName>
    </submittedName>
</protein>
<dbReference type="Proteomes" id="UP000011755">
    <property type="component" value="Unassembled WGS sequence"/>
</dbReference>
<feature type="region of interest" description="Disordered" evidence="1">
    <location>
        <begin position="24"/>
        <end position="59"/>
    </location>
</feature>
<dbReference type="VEuPathDB" id="AmoebaDB:EHI5A_179740"/>
<accession>M2S9U5</accession>
<proteinExistence type="predicted"/>
<dbReference type="AlphaFoldDB" id="M2S9U5"/>
<feature type="chain" id="PRO_5004025396" evidence="2">
    <location>
        <begin position="19"/>
        <end position="59"/>
    </location>
</feature>
<keyword evidence="2" id="KW-0732">Signal</keyword>
<dbReference type="EMBL" id="KB444262">
    <property type="protein sequence ID" value="EMD47617.1"/>
    <property type="molecule type" value="Genomic_DNA"/>
</dbReference>
<reference evidence="3 4" key="1">
    <citation type="submission" date="2013-02" db="EMBL/GenBank/DDBJ databases">
        <authorList>
            <person name="Hannick L."/>
            <person name="Zafar N."/>
            <person name="Lorenzi H."/>
            <person name="Ali I.A."/>
            <person name="Petri W.P."/>
            <person name="Caler E."/>
        </authorList>
    </citation>
    <scope>NUCLEOTIDE SEQUENCE [LARGE SCALE GENOMIC DNA]</scope>
    <source>
        <strain evidence="3 4">KU27</strain>
    </source>
</reference>
<evidence type="ECO:0000256" key="1">
    <source>
        <dbReference type="SAM" id="MobiDB-lite"/>
    </source>
</evidence>
<evidence type="ECO:0000313" key="3">
    <source>
        <dbReference type="EMBL" id="EMD47617.1"/>
    </source>
</evidence>
<evidence type="ECO:0000313" key="4">
    <source>
        <dbReference type="Proteomes" id="UP000011755"/>
    </source>
</evidence>
<organism evidence="3 4">
    <name type="scientific">Entamoeba histolytica KU27</name>
    <dbReference type="NCBI Taxonomy" id="885311"/>
    <lineage>
        <taxon>Eukaryota</taxon>
        <taxon>Amoebozoa</taxon>
        <taxon>Evosea</taxon>
        <taxon>Archamoebae</taxon>
        <taxon>Mastigamoebida</taxon>
        <taxon>Entamoebidae</taxon>
        <taxon>Entamoeba</taxon>
    </lineage>
</organism>
<feature type="compositionally biased region" description="Acidic residues" evidence="1">
    <location>
        <begin position="32"/>
        <end position="59"/>
    </location>
</feature>
<gene>
    <name evidence="3" type="ORF">EHI5A_179740</name>
</gene>